<name>A0A9N7ZAP7_PLEPL</name>
<evidence type="ECO:0000313" key="2">
    <source>
        <dbReference type="Proteomes" id="UP001153269"/>
    </source>
</evidence>
<evidence type="ECO:0000313" key="1">
    <source>
        <dbReference type="EMBL" id="CAB1456062.1"/>
    </source>
</evidence>
<protein>
    <submittedName>
        <fullName evidence="1">Uncharacterized protein</fullName>
    </submittedName>
</protein>
<keyword evidence="2" id="KW-1185">Reference proteome</keyword>
<comment type="caution">
    <text evidence="1">The sequence shown here is derived from an EMBL/GenBank/DDBJ whole genome shotgun (WGS) entry which is preliminary data.</text>
</comment>
<proteinExistence type="predicted"/>
<dbReference type="AlphaFoldDB" id="A0A9N7ZAP7"/>
<gene>
    <name evidence="1" type="ORF">PLEPLA_LOCUS43843</name>
</gene>
<sequence length="186" mass="21448">MSEPRHQVNRSLRQVHQAIRGRGYTNWLLLLRPTTENHDFWSLAHPNQVTPCEGNYWLLSQTFPEVIGRSDEHSARDLYNELPPTEVDKTFPEVIGRSDEHSARDLYNELPPTEMEEKRSLPFCCGTVATDCEEHEEDALRLHHSIRILLIPAANAFASPPCQHDKKGDYLKMGVGGRYFWGRLLE</sequence>
<dbReference type="EMBL" id="CADEAL010004284">
    <property type="protein sequence ID" value="CAB1456062.1"/>
    <property type="molecule type" value="Genomic_DNA"/>
</dbReference>
<organism evidence="1 2">
    <name type="scientific">Pleuronectes platessa</name>
    <name type="common">European plaice</name>
    <dbReference type="NCBI Taxonomy" id="8262"/>
    <lineage>
        <taxon>Eukaryota</taxon>
        <taxon>Metazoa</taxon>
        <taxon>Chordata</taxon>
        <taxon>Craniata</taxon>
        <taxon>Vertebrata</taxon>
        <taxon>Euteleostomi</taxon>
        <taxon>Actinopterygii</taxon>
        <taxon>Neopterygii</taxon>
        <taxon>Teleostei</taxon>
        <taxon>Neoteleostei</taxon>
        <taxon>Acanthomorphata</taxon>
        <taxon>Carangaria</taxon>
        <taxon>Pleuronectiformes</taxon>
        <taxon>Pleuronectoidei</taxon>
        <taxon>Pleuronectidae</taxon>
        <taxon>Pleuronectes</taxon>
    </lineage>
</organism>
<reference evidence="1" key="1">
    <citation type="submission" date="2020-03" db="EMBL/GenBank/DDBJ databases">
        <authorList>
            <person name="Weist P."/>
        </authorList>
    </citation>
    <scope>NUCLEOTIDE SEQUENCE</scope>
</reference>
<accession>A0A9N7ZAP7</accession>
<dbReference type="Proteomes" id="UP001153269">
    <property type="component" value="Unassembled WGS sequence"/>
</dbReference>